<evidence type="ECO:0000256" key="5">
    <source>
        <dbReference type="PROSITE-ProRule" id="PRU01248"/>
    </source>
</evidence>
<dbReference type="PROSITE" id="PS51900">
    <property type="entry name" value="CB"/>
    <property type="match status" value="1"/>
</dbReference>
<proteinExistence type="inferred from homology"/>
<gene>
    <name evidence="8" type="ORF">H9777_09980</name>
</gene>
<reference evidence="8" key="2">
    <citation type="submission" date="2021-04" db="EMBL/GenBank/DDBJ databases">
        <authorList>
            <person name="Gilroy R."/>
        </authorList>
    </citation>
    <scope>NUCLEOTIDE SEQUENCE</scope>
    <source>
        <strain evidence="8">G4-2901</strain>
    </source>
</reference>
<evidence type="ECO:0000313" key="8">
    <source>
        <dbReference type="EMBL" id="MBU3838615.1"/>
    </source>
</evidence>
<dbReference type="PANTHER" id="PTHR30349">
    <property type="entry name" value="PHAGE INTEGRASE-RELATED"/>
    <property type="match status" value="1"/>
</dbReference>
<dbReference type="InterPro" id="IPR044068">
    <property type="entry name" value="CB"/>
</dbReference>
<dbReference type="InterPro" id="IPR010998">
    <property type="entry name" value="Integrase_recombinase_N"/>
</dbReference>
<keyword evidence="4" id="KW-0233">DNA recombination</keyword>
<dbReference type="GO" id="GO:0006310">
    <property type="term" value="P:DNA recombination"/>
    <property type="evidence" value="ECO:0007669"/>
    <property type="project" value="UniProtKB-KW"/>
</dbReference>
<dbReference type="InterPro" id="IPR035386">
    <property type="entry name" value="Arm-DNA-bind_5"/>
</dbReference>
<dbReference type="InterPro" id="IPR011010">
    <property type="entry name" value="DNA_brk_join_enz"/>
</dbReference>
<dbReference type="Pfam" id="PF17293">
    <property type="entry name" value="Arm-DNA-bind_5"/>
    <property type="match status" value="1"/>
</dbReference>
<dbReference type="InterPro" id="IPR013762">
    <property type="entry name" value="Integrase-like_cat_sf"/>
</dbReference>
<organism evidence="8 9">
    <name type="scientific">Candidatus Phocaeicola faecigallinarum</name>
    <dbReference type="NCBI Taxonomy" id="2838732"/>
    <lineage>
        <taxon>Bacteria</taxon>
        <taxon>Pseudomonadati</taxon>
        <taxon>Bacteroidota</taxon>
        <taxon>Bacteroidia</taxon>
        <taxon>Bacteroidales</taxon>
        <taxon>Bacteroidaceae</taxon>
        <taxon>Phocaeicola</taxon>
    </lineage>
</organism>
<dbReference type="PROSITE" id="PS51898">
    <property type="entry name" value="TYR_RECOMBINASE"/>
    <property type="match status" value="1"/>
</dbReference>
<dbReference type="SUPFAM" id="SSF56349">
    <property type="entry name" value="DNA breaking-rejoining enzymes"/>
    <property type="match status" value="1"/>
</dbReference>
<dbReference type="Proteomes" id="UP000783796">
    <property type="component" value="Unassembled WGS sequence"/>
</dbReference>
<dbReference type="AlphaFoldDB" id="A0A948TCZ6"/>
<evidence type="ECO:0000256" key="2">
    <source>
        <dbReference type="ARBA" id="ARBA00022908"/>
    </source>
</evidence>
<name>A0A948TCZ6_9BACT</name>
<keyword evidence="2" id="KW-0229">DNA integration</keyword>
<evidence type="ECO:0000256" key="3">
    <source>
        <dbReference type="ARBA" id="ARBA00023125"/>
    </source>
</evidence>
<dbReference type="GO" id="GO:0003677">
    <property type="term" value="F:DNA binding"/>
    <property type="evidence" value="ECO:0007669"/>
    <property type="project" value="UniProtKB-UniRule"/>
</dbReference>
<comment type="caution">
    <text evidence="8">The sequence shown here is derived from an EMBL/GenBank/DDBJ whole genome shotgun (WGS) entry which is preliminary data.</text>
</comment>
<protein>
    <submittedName>
        <fullName evidence="8">Site-specific integrase</fullName>
    </submittedName>
</protein>
<evidence type="ECO:0000259" key="7">
    <source>
        <dbReference type="PROSITE" id="PS51900"/>
    </source>
</evidence>
<dbReference type="Pfam" id="PF00589">
    <property type="entry name" value="Phage_integrase"/>
    <property type="match status" value="1"/>
</dbReference>
<evidence type="ECO:0000313" key="9">
    <source>
        <dbReference type="Proteomes" id="UP000783796"/>
    </source>
</evidence>
<dbReference type="CDD" id="cd01185">
    <property type="entry name" value="INTN1_C_like"/>
    <property type="match status" value="1"/>
</dbReference>
<dbReference type="EMBL" id="JAHLFW010000081">
    <property type="protein sequence ID" value="MBU3838615.1"/>
    <property type="molecule type" value="Genomic_DNA"/>
</dbReference>
<dbReference type="Gene3D" id="1.10.150.130">
    <property type="match status" value="1"/>
</dbReference>
<feature type="domain" description="Tyr recombinase" evidence="6">
    <location>
        <begin position="209"/>
        <end position="385"/>
    </location>
</feature>
<dbReference type="Pfam" id="PF13102">
    <property type="entry name" value="Phage_int_SAM_5"/>
    <property type="match status" value="1"/>
</dbReference>
<dbReference type="Gene3D" id="1.10.443.10">
    <property type="entry name" value="Intergrase catalytic core"/>
    <property type="match status" value="1"/>
</dbReference>
<dbReference type="InterPro" id="IPR025269">
    <property type="entry name" value="SAM-like_dom"/>
</dbReference>
<dbReference type="InterPro" id="IPR050090">
    <property type="entry name" value="Tyrosine_recombinase_XerCD"/>
</dbReference>
<reference evidence="8" key="1">
    <citation type="journal article" date="2021" name="PeerJ">
        <title>Extensive microbial diversity within the chicken gut microbiome revealed by metagenomics and culture.</title>
        <authorList>
            <person name="Gilroy R."/>
            <person name="Ravi A."/>
            <person name="Getino M."/>
            <person name="Pursley I."/>
            <person name="Horton D.L."/>
            <person name="Alikhan N.F."/>
            <person name="Baker D."/>
            <person name="Gharbi K."/>
            <person name="Hall N."/>
            <person name="Watson M."/>
            <person name="Adriaenssens E.M."/>
            <person name="Foster-Nyarko E."/>
            <person name="Jarju S."/>
            <person name="Secka A."/>
            <person name="Antonio M."/>
            <person name="Oren A."/>
            <person name="Chaudhuri R.R."/>
            <person name="La Ragione R."/>
            <person name="Hildebrand F."/>
            <person name="Pallen M.J."/>
        </authorList>
    </citation>
    <scope>NUCLEOTIDE SEQUENCE</scope>
    <source>
        <strain evidence="8">G4-2901</strain>
    </source>
</reference>
<dbReference type="PANTHER" id="PTHR30349:SF64">
    <property type="entry name" value="PROPHAGE INTEGRASE INTD-RELATED"/>
    <property type="match status" value="1"/>
</dbReference>
<dbReference type="GO" id="GO:0015074">
    <property type="term" value="P:DNA integration"/>
    <property type="evidence" value="ECO:0007669"/>
    <property type="project" value="UniProtKB-KW"/>
</dbReference>
<evidence type="ECO:0000259" key="6">
    <source>
        <dbReference type="PROSITE" id="PS51898"/>
    </source>
</evidence>
<comment type="similarity">
    <text evidence="1">Belongs to the 'phage' integrase family.</text>
</comment>
<dbReference type="InterPro" id="IPR002104">
    <property type="entry name" value="Integrase_catalytic"/>
</dbReference>
<accession>A0A948TCZ6</accession>
<feature type="domain" description="Core-binding (CB)" evidence="7">
    <location>
        <begin position="108"/>
        <end position="187"/>
    </location>
</feature>
<sequence length="388" mass="45430">MQKICFKLVLNRENNLNANSTAMVEIEAKLLSSKVYLPTNVFLKPKYWNVRKQEVMTSHPNHELLNRFLEEHLLKLEWKELLMWKNNTPLTLEQLINSEAENININDGAFIDFCKEYINTSRKRESTKKNLMTTVKLINIFDSGTSFRSITYEYIMGFEKFLTSRNYKINTIIKHIKHLRSFYNEAINQKLIKTDEDAFRRYKMLKGESKYTFLLPEELHKLETLSLCGKNKKMLHTLDAFLFCCYTGLRYSDFCSLTKENLINIDNKLWLMYKSVKTEVETRLPLYLLFNGKAMSILKRYSCDIGSFFKINSNSSIDKELKRIKMLAGISTHISFHTARHTNATLLVYKGVNITTVQKLLGHKNIRTTQHYADILPQGIVNDLEKNA</sequence>
<evidence type="ECO:0000256" key="1">
    <source>
        <dbReference type="ARBA" id="ARBA00008857"/>
    </source>
</evidence>
<evidence type="ECO:0000256" key="4">
    <source>
        <dbReference type="ARBA" id="ARBA00023172"/>
    </source>
</evidence>
<keyword evidence="3 5" id="KW-0238">DNA-binding</keyword>